<name>A0ABN1KVE0_CLOSU</name>
<evidence type="ECO:0000313" key="1">
    <source>
        <dbReference type="EMBL" id="GAA0776926.1"/>
    </source>
</evidence>
<sequence>MSTIPKTDIDNTTANINFKTIDTSDKNVIKDEIIKASETGLVNRLNIN</sequence>
<reference evidence="1 2" key="1">
    <citation type="journal article" date="2019" name="Int. J. Syst. Evol. Microbiol.">
        <title>The Global Catalogue of Microorganisms (GCM) 10K type strain sequencing project: providing services to taxonomists for standard genome sequencing and annotation.</title>
        <authorList>
            <consortium name="The Broad Institute Genomics Platform"/>
            <consortium name="The Broad Institute Genome Sequencing Center for Infectious Disease"/>
            <person name="Wu L."/>
            <person name="Ma J."/>
        </authorList>
    </citation>
    <scope>NUCLEOTIDE SEQUENCE [LARGE SCALE GENOMIC DNA]</scope>
    <source>
        <strain evidence="1 2">JCM 1417</strain>
    </source>
</reference>
<dbReference type="EMBL" id="BAAACI010000007">
    <property type="protein sequence ID" value="GAA0776926.1"/>
    <property type="molecule type" value="Genomic_DNA"/>
</dbReference>
<keyword evidence="2" id="KW-1185">Reference proteome</keyword>
<accession>A0ABN1KVE0</accession>
<organism evidence="1 2">
    <name type="scientific">Clostridium subterminale</name>
    <dbReference type="NCBI Taxonomy" id="1550"/>
    <lineage>
        <taxon>Bacteria</taxon>
        <taxon>Bacillati</taxon>
        <taxon>Bacillota</taxon>
        <taxon>Clostridia</taxon>
        <taxon>Eubacteriales</taxon>
        <taxon>Clostridiaceae</taxon>
        <taxon>Clostridium</taxon>
    </lineage>
</organism>
<dbReference type="Proteomes" id="UP001501047">
    <property type="component" value="Unassembled WGS sequence"/>
</dbReference>
<evidence type="ECO:0000313" key="2">
    <source>
        <dbReference type="Proteomes" id="UP001501047"/>
    </source>
</evidence>
<protein>
    <submittedName>
        <fullName evidence="1">Uncharacterized protein</fullName>
    </submittedName>
</protein>
<comment type="caution">
    <text evidence="1">The sequence shown here is derived from an EMBL/GenBank/DDBJ whole genome shotgun (WGS) entry which is preliminary data.</text>
</comment>
<dbReference type="RefSeq" id="WP_343827414.1">
    <property type="nucleotide sequence ID" value="NZ_BAAACI010000007.1"/>
</dbReference>
<proteinExistence type="predicted"/>
<gene>
    <name evidence="1" type="ORF">GCM10008908_31180</name>
</gene>